<gene>
    <name evidence="1" type="ORF">CTER_5159</name>
</gene>
<sequence length="216" mass="24887">MIENKQFTKLNKKTVNGIVMPHGFVSGLLSENIADKTNIYSILSHSLSRDYSKKLSELAKVDNLEPGFIILSVYIFLLGEISKQKKIEVQVIDDNGIIIPMEIDLSQIEDFVCLFKIVSAEINKYKKDANKEIKELVLTANEKQKYIIIPAFGIAEMVNNTEYGNLFDILMEVYVKEDYVEIILKYNKYKIVKNEIESFFEQVLSLIQILIDEFND</sequence>
<evidence type="ECO:0008006" key="3">
    <source>
        <dbReference type="Google" id="ProtNLM"/>
    </source>
</evidence>
<keyword evidence="2" id="KW-1185">Reference proteome</keyword>
<dbReference type="EMBL" id="AORV01000070">
    <property type="protein sequence ID" value="EMS69242.1"/>
    <property type="molecule type" value="Genomic_DNA"/>
</dbReference>
<dbReference type="Proteomes" id="UP000014155">
    <property type="component" value="Unassembled WGS sequence"/>
</dbReference>
<reference evidence="1 2" key="1">
    <citation type="journal article" date="2013" name="Genome Announc.">
        <title>Draft Genome Sequence of the Cellulolytic, Mesophilic, Anaerobic Bacterium Clostridium termitidis Strain CT1112 (DSM 5398).</title>
        <authorList>
            <person name="Lal S."/>
            <person name="Ramachandran U."/>
            <person name="Zhang X."/>
            <person name="Munir R."/>
            <person name="Sparling R."/>
            <person name="Levin D.B."/>
        </authorList>
    </citation>
    <scope>NUCLEOTIDE SEQUENCE [LARGE SCALE GENOMIC DNA]</scope>
    <source>
        <strain evidence="1 2">CT1112</strain>
    </source>
</reference>
<proteinExistence type="predicted"/>
<accession>S0FFG3</accession>
<evidence type="ECO:0000313" key="1">
    <source>
        <dbReference type="EMBL" id="EMS69242.1"/>
    </source>
</evidence>
<dbReference type="STRING" id="1195236.CTER_5159"/>
<evidence type="ECO:0000313" key="2">
    <source>
        <dbReference type="Proteomes" id="UP000014155"/>
    </source>
</evidence>
<organism evidence="1 2">
    <name type="scientific">Ruminiclostridium cellobioparum subsp. termitidis CT1112</name>
    <dbReference type="NCBI Taxonomy" id="1195236"/>
    <lineage>
        <taxon>Bacteria</taxon>
        <taxon>Bacillati</taxon>
        <taxon>Bacillota</taxon>
        <taxon>Clostridia</taxon>
        <taxon>Eubacteriales</taxon>
        <taxon>Oscillospiraceae</taxon>
        <taxon>Ruminiclostridium</taxon>
    </lineage>
</organism>
<dbReference type="RefSeq" id="WP_004630729.1">
    <property type="nucleotide sequence ID" value="NZ_AORV01000070.1"/>
</dbReference>
<dbReference type="PATRIC" id="fig|1195236.3.peg.5293"/>
<comment type="caution">
    <text evidence="1">The sequence shown here is derived from an EMBL/GenBank/DDBJ whole genome shotgun (WGS) entry which is preliminary data.</text>
</comment>
<protein>
    <recommendedName>
        <fullName evidence="3">Condensation domain-containing protein</fullName>
    </recommendedName>
</protein>
<dbReference type="AlphaFoldDB" id="S0FFG3"/>
<name>S0FFG3_RUMCE</name>